<keyword evidence="2" id="KW-1133">Transmembrane helix</keyword>
<evidence type="ECO:0000313" key="4">
    <source>
        <dbReference type="Proteomes" id="UP000316714"/>
    </source>
</evidence>
<reference evidence="3 4" key="1">
    <citation type="submission" date="2019-02" db="EMBL/GenBank/DDBJ databases">
        <title>Deep-cultivation of Planctomycetes and their phenomic and genomic characterization uncovers novel biology.</title>
        <authorList>
            <person name="Wiegand S."/>
            <person name="Jogler M."/>
            <person name="Boedeker C."/>
            <person name="Pinto D."/>
            <person name="Vollmers J."/>
            <person name="Rivas-Marin E."/>
            <person name="Kohn T."/>
            <person name="Peeters S.H."/>
            <person name="Heuer A."/>
            <person name="Rast P."/>
            <person name="Oberbeckmann S."/>
            <person name="Bunk B."/>
            <person name="Jeske O."/>
            <person name="Meyerdierks A."/>
            <person name="Storesund J.E."/>
            <person name="Kallscheuer N."/>
            <person name="Luecker S."/>
            <person name="Lage O.M."/>
            <person name="Pohl T."/>
            <person name="Merkel B.J."/>
            <person name="Hornburger P."/>
            <person name="Mueller R.-W."/>
            <person name="Bruemmer F."/>
            <person name="Labrenz M."/>
            <person name="Spormann A.M."/>
            <person name="Op Den Camp H."/>
            <person name="Overmann J."/>
            <person name="Amann R."/>
            <person name="Jetten M.S.M."/>
            <person name="Mascher T."/>
            <person name="Medema M.H."/>
            <person name="Devos D.P."/>
            <person name="Kaster A.-K."/>
            <person name="Ovreas L."/>
            <person name="Rohde M."/>
            <person name="Galperin M.Y."/>
            <person name="Jogler C."/>
        </authorList>
    </citation>
    <scope>NUCLEOTIDE SEQUENCE [LARGE SCALE GENOMIC DNA]</scope>
    <source>
        <strain evidence="3 4">KOR34</strain>
    </source>
</reference>
<comment type="caution">
    <text evidence="3">The sequence shown here is derived from an EMBL/GenBank/DDBJ whole genome shotgun (WGS) entry which is preliminary data.</text>
</comment>
<dbReference type="OrthoDB" id="9838830at2"/>
<accession>A0A5C5VBD2</accession>
<keyword evidence="2" id="KW-0812">Transmembrane</keyword>
<gene>
    <name evidence="3" type="ORF">KOR34_07430</name>
</gene>
<keyword evidence="2" id="KW-0472">Membrane</keyword>
<dbReference type="AlphaFoldDB" id="A0A5C5VBD2"/>
<keyword evidence="4" id="KW-1185">Reference proteome</keyword>
<dbReference type="EMBL" id="SIHJ01000001">
    <property type="protein sequence ID" value="TWT35848.1"/>
    <property type="molecule type" value="Genomic_DNA"/>
</dbReference>
<evidence type="ECO:0000313" key="3">
    <source>
        <dbReference type="EMBL" id="TWT35848.1"/>
    </source>
</evidence>
<protein>
    <submittedName>
        <fullName evidence="3">Uncharacterized protein</fullName>
    </submittedName>
</protein>
<dbReference type="Proteomes" id="UP000316714">
    <property type="component" value="Unassembled WGS sequence"/>
</dbReference>
<feature type="transmembrane region" description="Helical" evidence="2">
    <location>
        <begin position="179"/>
        <end position="208"/>
    </location>
</feature>
<feature type="transmembrane region" description="Helical" evidence="2">
    <location>
        <begin position="95"/>
        <end position="113"/>
    </location>
</feature>
<feature type="compositionally biased region" description="Acidic residues" evidence="1">
    <location>
        <begin position="11"/>
        <end position="26"/>
    </location>
</feature>
<evidence type="ECO:0000256" key="2">
    <source>
        <dbReference type="SAM" id="Phobius"/>
    </source>
</evidence>
<sequence>MSIYDSPPSDAPDDDEYELEAPDESVEQLARQRAAEDLRAAGESLEIDNAQRAMEERHMLDPDEGFNFQFQVKHLLVATAVLAIGMTLAKLMHGFAVLMIFITAGLFAAHWYLSWAERKRIEEASARRNEAVRRVRERQAAQAAGDATMYDEELEEADAEFEEAVEQTRFRINFSFQDLMIAVTVAAVVMGIGAATSFQVLAVILGLVAVSGLLAYGLGVQPPSKVVLVWWMTLALYVVICLLQAVGVLGSDA</sequence>
<feature type="transmembrane region" description="Helical" evidence="2">
    <location>
        <begin position="228"/>
        <end position="249"/>
    </location>
</feature>
<evidence type="ECO:0000256" key="1">
    <source>
        <dbReference type="SAM" id="MobiDB-lite"/>
    </source>
</evidence>
<proteinExistence type="predicted"/>
<name>A0A5C5VBD2_9BACT</name>
<organism evidence="3 4">
    <name type="scientific">Posidoniimonas corsicana</name>
    <dbReference type="NCBI Taxonomy" id="1938618"/>
    <lineage>
        <taxon>Bacteria</taxon>
        <taxon>Pseudomonadati</taxon>
        <taxon>Planctomycetota</taxon>
        <taxon>Planctomycetia</taxon>
        <taxon>Pirellulales</taxon>
        <taxon>Lacipirellulaceae</taxon>
        <taxon>Posidoniimonas</taxon>
    </lineage>
</organism>
<feature type="region of interest" description="Disordered" evidence="1">
    <location>
        <begin position="1"/>
        <end position="33"/>
    </location>
</feature>
<dbReference type="RefSeq" id="WP_146562303.1">
    <property type="nucleotide sequence ID" value="NZ_SIHJ01000001.1"/>
</dbReference>